<protein>
    <submittedName>
        <fullName evidence="1">Uncharacterized protein</fullName>
    </submittedName>
</protein>
<gene>
    <name evidence="1" type="ORF">CTRU02_210502</name>
</gene>
<organism evidence="1 2">
    <name type="scientific">Colletotrichum truncatum</name>
    <name type="common">Anthracnose fungus</name>
    <name type="synonym">Colletotrichum capsici</name>
    <dbReference type="NCBI Taxonomy" id="5467"/>
    <lineage>
        <taxon>Eukaryota</taxon>
        <taxon>Fungi</taxon>
        <taxon>Dikarya</taxon>
        <taxon>Ascomycota</taxon>
        <taxon>Pezizomycotina</taxon>
        <taxon>Sordariomycetes</taxon>
        <taxon>Hypocreomycetidae</taxon>
        <taxon>Glomerellales</taxon>
        <taxon>Glomerellaceae</taxon>
        <taxon>Colletotrichum</taxon>
        <taxon>Colletotrichum truncatum species complex</taxon>
    </lineage>
</organism>
<dbReference type="Proteomes" id="UP000805649">
    <property type="component" value="Unassembled WGS sequence"/>
</dbReference>
<comment type="caution">
    <text evidence="1">The sequence shown here is derived from an EMBL/GenBank/DDBJ whole genome shotgun (WGS) entry which is preliminary data.</text>
</comment>
<reference evidence="1 2" key="1">
    <citation type="journal article" date="2020" name="Phytopathology">
        <title>Genome Sequence Resources of Colletotrichum truncatum, C. plurivorum, C. musicola, and C. sojae: Four Species Pathogenic to Soybean (Glycine max).</title>
        <authorList>
            <person name="Rogerio F."/>
            <person name="Boufleur T.R."/>
            <person name="Ciampi-Guillardi M."/>
            <person name="Sukno S.A."/>
            <person name="Thon M.R."/>
            <person name="Massola Junior N.S."/>
            <person name="Baroncelli R."/>
        </authorList>
    </citation>
    <scope>NUCLEOTIDE SEQUENCE [LARGE SCALE GENOMIC DNA]</scope>
    <source>
        <strain evidence="1 2">CMES1059</strain>
    </source>
</reference>
<proteinExistence type="predicted"/>
<name>A0ACC3YP72_COLTU</name>
<dbReference type="EMBL" id="VUJX02000007">
    <property type="protein sequence ID" value="KAL0933703.1"/>
    <property type="molecule type" value="Genomic_DNA"/>
</dbReference>
<keyword evidence="2" id="KW-1185">Reference proteome</keyword>
<sequence length="296" mass="32917">MSLSELIYIVIGLVVYQLLNRLLHRLVRSFNPVFYETLQLDKSRKLAPYFVFPVGFLLTFITTPVCLYAYNNTPPETDTVGNQRPFTTSGKVCLASRGVLWVSELPLLSYSLEYVAHHVLALGSLLIVLVRNLPRRPIYLIYAGLVTELFSDTVALLRLHGRNAGTSSVFRRAMLANVVSMVVLRIAPISIFVACMRQTSPDLVGGVTMYCAYLVRLTFMQSKTLGFVQPGLTQQLQARLFGKDAKIPTVNWLPRPMTLVTCAAVAIVSLSVSEYLTSEPPVPAIIANSETRPPMY</sequence>
<accession>A0ACC3YP72</accession>
<evidence type="ECO:0000313" key="2">
    <source>
        <dbReference type="Proteomes" id="UP000805649"/>
    </source>
</evidence>
<evidence type="ECO:0000313" key="1">
    <source>
        <dbReference type="EMBL" id="KAL0933703.1"/>
    </source>
</evidence>